<dbReference type="AlphaFoldDB" id="A0A5J4PRN9"/>
<dbReference type="EMBL" id="SNRY01006918">
    <property type="protein sequence ID" value="KAA6311480.1"/>
    <property type="molecule type" value="Genomic_DNA"/>
</dbReference>
<feature type="domain" description="TonB-dependent receptor plug" evidence="2">
    <location>
        <begin position="124"/>
        <end position="231"/>
    </location>
</feature>
<dbReference type="GO" id="GO:0015344">
    <property type="term" value="F:siderophore uptake transmembrane transporter activity"/>
    <property type="evidence" value="ECO:0007669"/>
    <property type="project" value="TreeGrafter"/>
</dbReference>
<name>A0A5J4PRN9_9ZZZZ</name>
<dbReference type="FunFam" id="2.170.130.10:FF:000003">
    <property type="entry name" value="SusC/RagA family TonB-linked outer membrane protein"/>
    <property type="match status" value="1"/>
</dbReference>
<keyword evidence="1" id="KW-0732">Signal</keyword>
<dbReference type="InterPro" id="IPR012910">
    <property type="entry name" value="Plug_dom"/>
</dbReference>
<evidence type="ECO:0000313" key="3">
    <source>
        <dbReference type="EMBL" id="KAA6311480.1"/>
    </source>
</evidence>
<dbReference type="Gene3D" id="2.170.130.10">
    <property type="entry name" value="TonB-dependent receptor, plug domain"/>
    <property type="match status" value="1"/>
</dbReference>
<dbReference type="InterPro" id="IPR037066">
    <property type="entry name" value="Plug_dom_sf"/>
</dbReference>
<dbReference type="InterPro" id="IPR023997">
    <property type="entry name" value="TonB-dep_OMP_SusC/RagA_CS"/>
</dbReference>
<feature type="non-terminal residue" evidence="3">
    <location>
        <position position="282"/>
    </location>
</feature>
<organism evidence="3">
    <name type="scientific">termite gut metagenome</name>
    <dbReference type="NCBI Taxonomy" id="433724"/>
    <lineage>
        <taxon>unclassified sequences</taxon>
        <taxon>metagenomes</taxon>
        <taxon>organismal metagenomes</taxon>
    </lineage>
</organism>
<dbReference type="Gene3D" id="2.60.40.1120">
    <property type="entry name" value="Carboxypeptidase-like, regulatory domain"/>
    <property type="match status" value="1"/>
</dbReference>
<proteinExistence type="predicted"/>
<comment type="caution">
    <text evidence="3">The sequence shown here is derived from an EMBL/GenBank/DDBJ whole genome shotgun (WGS) entry which is preliminary data.</text>
</comment>
<gene>
    <name evidence="3" type="ORF">EZS27_037398</name>
</gene>
<evidence type="ECO:0000256" key="1">
    <source>
        <dbReference type="ARBA" id="ARBA00022729"/>
    </source>
</evidence>
<dbReference type="PANTHER" id="PTHR30069">
    <property type="entry name" value="TONB-DEPENDENT OUTER MEMBRANE RECEPTOR"/>
    <property type="match status" value="1"/>
</dbReference>
<reference evidence="3" key="1">
    <citation type="submission" date="2019-03" db="EMBL/GenBank/DDBJ databases">
        <title>Single cell metagenomics reveals metabolic interactions within the superorganism composed of flagellate Streblomastix strix and complex community of Bacteroidetes bacteria on its surface.</title>
        <authorList>
            <person name="Treitli S.C."/>
            <person name="Kolisko M."/>
            <person name="Husnik F."/>
            <person name="Keeling P."/>
            <person name="Hampl V."/>
        </authorList>
    </citation>
    <scope>NUCLEOTIDE SEQUENCE</scope>
    <source>
        <strain evidence="3">STM</strain>
    </source>
</reference>
<dbReference type="PANTHER" id="PTHR30069:SF29">
    <property type="entry name" value="HEMOGLOBIN AND HEMOGLOBIN-HAPTOGLOBIN-BINDING PROTEIN 1-RELATED"/>
    <property type="match status" value="1"/>
</dbReference>
<dbReference type="Pfam" id="PF13715">
    <property type="entry name" value="CarbopepD_reg_2"/>
    <property type="match status" value="1"/>
</dbReference>
<dbReference type="SUPFAM" id="SSF56935">
    <property type="entry name" value="Porins"/>
    <property type="match status" value="1"/>
</dbReference>
<dbReference type="NCBIfam" id="TIGR04057">
    <property type="entry name" value="SusC_RagA_signa"/>
    <property type="match status" value="1"/>
</dbReference>
<dbReference type="PROSITE" id="PS52016">
    <property type="entry name" value="TONB_DEPENDENT_REC_3"/>
    <property type="match status" value="1"/>
</dbReference>
<sequence length="282" mass="29844">MKRNLISGRRIMPYLLMCLTFLFFSISLYAQNIITVEGQVLDKGTNDPVIGASIVEKGTSNGTITDLNGNFTFKVKPGVVIAFTSIGYKSVEQSAKSGEIIVYMEEDSKTLEEVVIVGYGVQKKVNLTGSVATVGASKLESRAMPNLSTSLTGLAAGMSVRQGSGNPGDDGANIRVRGIGTFDGNSRSPMVVIDGAIADINSVNPEDVESISVLKDAAASSIYGSRGANGVILVTTKKGRTGAAPRVTYTGIYTQEKASSSFELLSDYADYMELFNMAQLSS</sequence>
<dbReference type="InterPro" id="IPR008969">
    <property type="entry name" value="CarboxyPept-like_regulatory"/>
</dbReference>
<dbReference type="GO" id="GO:0044718">
    <property type="term" value="P:siderophore transmembrane transport"/>
    <property type="evidence" value="ECO:0007669"/>
    <property type="project" value="TreeGrafter"/>
</dbReference>
<evidence type="ECO:0000259" key="2">
    <source>
        <dbReference type="Pfam" id="PF07715"/>
    </source>
</evidence>
<accession>A0A5J4PRN9</accession>
<dbReference type="Pfam" id="PF07715">
    <property type="entry name" value="Plug"/>
    <property type="match status" value="1"/>
</dbReference>
<protein>
    <submittedName>
        <fullName evidence="3">TonB-dependent receptor SusC</fullName>
    </submittedName>
</protein>
<dbReference type="InterPro" id="IPR039426">
    <property type="entry name" value="TonB-dep_rcpt-like"/>
</dbReference>
<keyword evidence="3" id="KW-0675">Receptor</keyword>
<dbReference type="SUPFAM" id="SSF49464">
    <property type="entry name" value="Carboxypeptidase regulatory domain-like"/>
    <property type="match status" value="1"/>
</dbReference>